<sequence>MKHKASQSILSANETTRCEFISSVIYSVMSVFNGEVKICLQYEISGSYGKGPVDWTIKVRDMIIVITEVKWEDINQD</sequence>
<evidence type="ECO:0000313" key="1">
    <source>
        <dbReference type="EMBL" id="CAG8691497.1"/>
    </source>
</evidence>
<evidence type="ECO:0000313" key="2">
    <source>
        <dbReference type="Proteomes" id="UP000789508"/>
    </source>
</evidence>
<comment type="caution">
    <text evidence="1">The sequence shown here is derived from an EMBL/GenBank/DDBJ whole genome shotgun (WGS) entry which is preliminary data.</text>
</comment>
<dbReference type="EMBL" id="CAJVPS010016865">
    <property type="protein sequence ID" value="CAG8691497.1"/>
    <property type="molecule type" value="Genomic_DNA"/>
</dbReference>
<organism evidence="1 2">
    <name type="scientific">Ambispora leptoticha</name>
    <dbReference type="NCBI Taxonomy" id="144679"/>
    <lineage>
        <taxon>Eukaryota</taxon>
        <taxon>Fungi</taxon>
        <taxon>Fungi incertae sedis</taxon>
        <taxon>Mucoromycota</taxon>
        <taxon>Glomeromycotina</taxon>
        <taxon>Glomeromycetes</taxon>
        <taxon>Archaeosporales</taxon>
        <taxon>Ambisporaceae</taxon>
        <taxon>Ambispora</taxon>
    </lineage>
</organism>
<protein>
    <submittedName>
        <fullName evidence="1">9793_t:CDS:1</fullName>
    </submittedName>
</protein>
<reference evidence="1" key="1">
    <citation type="submission" date="2021-06" db="EMBL/GenBank/DDBJ databases">
        <authorList>
            <person name="Kallberg Y."/>
            <person name="Tangrot J."/>
            <person name="Rosling A."/>
        </authorList>
    </citation>
    <scope>NUCLEOTIDE SEQUENCE</scope>
    <source>
        <strain evidence="1">FL130A</strain>
    </source>
</reference>
<accession>A0A9N9ETS6</accession>
<dbReference type="Proteomes" id="UP000789508">
    <property type="component" value="Unassembled WGS sequence"/>
</dbReference>
<dbReference type="AlphaFoldDB" id="A0A9N9ETS6"/>
<name>A0A9N9ETS6_9GLOM</name>
<keyword evidence="2" id="KW-1185">Reference proteome</keyword>
<dbReference type="OrthoDB" id="2374531at2759"/>
<proteinExistence type="predicted"/>
<gene>
    <name evidence="1" type="ORF">ALEPTO_LOCUS11225</name>
</gene>
<feature type="non-terminal residue" evidence="1">
    <location>
        <position position="77"/>
    </location>
</feature>